<sequence>MLDIDPITLVISLVLFAAFCAPFVYHIRKQRKTTRQQHARFALLAKDAHISPDTVDFWRNKYALGLDERQRQLLYVKFGEEETVHLMDLGYPFELKSYKVTDSNLAEKGPVPDKFMDRMGFQISLRAPIPKNYTLEFYNSALFSDQMGEIVLMRKWEEILRGVAKNKNLVKS</sequence>
<evidence type="ECO:0000313" key="3">
    <source>
        <dbReference type="Proteomes" id="UP001201449"/>
    </source>
</evidence>
<dbReference type="Proteomes" id="UP001201449">
    <property type="component" value="Unassembled WGS sequence"/>
</dbReference>
<keyword evidence="1" id="KW-1133">Transmembrane helix</keyword>
<comment type="caution">
    <text evidence="2">The sequence shown here is derived from an EMBL/GenBank/DDBJ whole genome shotgun (WGS) entry which is preliminary data.</text>
</comment>
<accession>A0ABS9BY22</accession>
<evidence type="ECO:0000313" key="2">
    <source>
        <dbReference type="EMBL" id="MCF1752966.1"/>
    </source>
</evidence>
<organism evidence="2 3">
    <name type="scientific">Mariniradius sediminis</name>
    <dbReference type="NCBI Taxonomy" id="2909237"/>
    <lineage>
        <taxon>Bacteria</taxon>
        <taxon>Pseudomonadati</taxon>
        <taxon>Bacteroidota</taxon>
        <taxon>Cytophagia</taxon>
        <taxon>Cytophagales</taxon>
        <taxon>Cyclobacteriaceae</taxon>
        <taxon>Mariniradius</taxon>
    </lineage>
</organism>
<name>A0ABS9BY22_9BACT</name>
<keyword evidence="1" id="KW-0472">Membrane</keyword>
<keyword evidence="3" id="KW-1185">Reference proteome</keyword>
<dbReference type="EMBL" id="JAKEVZ010000018">
    <property type="protein sequence ID" value="MCF1752966.1"/>
    <property type="molecule type" value="Genomic_DNA"/>
</dbReference>
<evidence type="ECO:0000256" key="1">
    <source>
        <dbReference type="SAM" id="Phobius"/>
    </source>
</evidence>
<proteinExistence type="predicted"/>
<dbReference type="RefSeq" id="WP_234862798.1">
    <property type="nucleotide sequence ID" value="NZ_JAKEVZ010000018.1"/>
</dbReference>
<keyword evidence="1" id="KW-0812">Transmembrane</keyword>
<feature type="transmembrane region" description="Helical" evidence="1">
    <location>
        <begin position="6"/>
        <end position="25"/>
    </location>
</feature>
<reference evidence="2 3" key="1">
    <citation type="submission" date="2022-01" db="EMBL/GenBank/DDBJ databases">
        <title>Mariniradius saccharolyticus sp. nov., isolated from sediment of a river.</title>
        <authorList>
            <person name="Liu H."/>
        </authorList>
    </citation>
    <scope>NUCLEOTIDE SEQUENCE [LARGE SCALE GENOMIC DNA]</scope>
    <source>
        <strain evidence="2 3">RY-2</strain>
    </source>
</reference>
<gene>
    <name evidence="2" type="ORF">L0U89_18045</name>
</gene>
<protein>
    <submittedName>
        <fullName evidence="2">Uncharacterized protein</fullName>
    </submittedName>
</protein>